<evidence type="ECO:0000313" key="2">
    <source>
        <dbReference type="EMBL" id="MBM9624049.1"/>
    </source>
</evidence>
<evidence type="ECO:0000313" key="3">
    <source>
        <dbReference type="Proteomes" id="UP000664109"/>
    </source>
</evidence>
<protein>
    <submittedName>
        <fullName evidence="2">Uncharacterized protein</fullName>
    </submittedName>
</protein>
<dbReference type="Proteomes" id="UP000664109">
    <property type="component" value="Unassembled WGS sequence"/>
</dbReference>
<proteinExistence type="predicted"/>
<dbReference type="RefSeq" id="WP_205378099.1">
    <property type="nucleotide sequence ID" value="NZ_JAFEJA010000002.1"/>
</dbReference>
<comment type="caution">
    <text evidence="2">The sequence shown here is derived from an EMBL/GenBank/DDBJ whole genome shotgun (WGS) entry which is preliminary data.</text>
</comment>
<organism evidence="2 3">
    <name type="scientific">Streptomyces zhihengii</name>
    <dbReference type="NCBI Taxonomy" id="1818004"/>
    <lineage>
        <taxon>Bacteria</taxon>
        <taxon>Bacillati</taxon>
        <taxon>Actinomycetota</taxon>
        <taxon>Actinomycetes</taxon>
        <taxon>Kitasatosporales</taxon>
        <taxon>Streptomycetaceae</taxon>
        <taxon>Streptomyces</taxon>
    </lineage>
</organism>
<name>A0ABS2V2I1_9ACTN</name>
<accession>A0ABS2V2I1</accession>
<feature type="region of interest" description="Disordered" evidence="1">
    <location>
        <begin position="175"/>
        <end position="200"/>
    </location>
</feature>
<sequence length="259" mass="28486">MPAPPDDSTMGRVAAALSTLDHWHTMTWTDVAEAAGDAVHFLWEAWKGSAAFHALPPHDQAAIHHTLAMGRRVNCEPRSRLGPDYWQSHIEELRTEAHYAAALRHHPHNTPTLADRAQRATQAVSLHHRLLKLPPVWQHTILEQLTPRTPFAWHAVPPQAPPTLQEAVALAEAAASTGALPEPAQARRPTPDTSGQTLMDGLTRLPRGWQIETVRRIADGTAPMSALFNASQSINLVRSFGVYIAWNAPSAPRTARPEQ</sequence>
<reference evidence="2 3" key="1">
    <citation type="journal article" date="2016" name="Arch. Microbiol.">
        <title>Streptomyces zhihengii sp. nov., isolated from rhizospheric soil of Psammosilene tunicoides.</title>
        <authorList>
            <person name="Huang M.J."/>
            <person name="Fei J.J."/>
            <person name="Salam N."/>
            <person name="Kim C.J."/>
            <person name="Hozzein W.N."/>
            <person name="Xiao M."/>
            <person name="Huang H.Q."/>
            <person name="Li W.J."/>
        </authorList>
    </citation>
    <scope>NUCLEOTIDE SEQUENCE [LARGE SCALE GENOMIC DNA]</scope>
    <source>
        <strain evidence="2 3">YIM T102</strain>
    </source>
</reference>
<dbReference type="EMBL" id="JAFEJA010000002">
    <property type="protein sequence ID" value="MBM9624049.1"/>
    <property type="molecule type" value="Genomic_DNA"/>
</dbReference>
<keyword evidence="3" id="KW-1185">Reference proteome</keyword>
<evidence type="ECO:0000256" key="1">
    <source>
        <dbReference type="SAM" id="MobiDB-lite"/>
    </source>
</evidence>
<gene>
    <name evidence="2" type="ORF">JE024_36325</name>
</gene>